<evidence type="ECO:0000313" key="14">
    <source>
        <dbReference type="Proteomes" id="UP001176940"/>
    </source>
</evidence>
<dbReference type="SUPFAM" id="SSF49764">
    <property type="entry name" value="HSP20-like chaperones"/>
    <property type="match status" value="2"/>
</dbReference>
<dbReference type="InterPro" id="IPR038765">
    <property type="entry name" value="Papain-like_cys_pep_sf"/>
</dbReference>
<dbReference type="InterPro" id="IPR028889">
    <property type="entry name" value="USP"/>
</dbReference>
<evidence type="ECO:0000256" key="2">
    <source>
        <dbReference type="ARBA" id="ARBA00012759"/>
    </source>
</evidence>
<evidence type="ECO:0000259" key="10">
    <source>
        <dbReference type="PROSITE" id="PS50235"/>
    </source>
</evidence>
<dbReference type="PANTHER" id="PTHR21646:SF74">
    <property type="entry name" value="UBIQUITIN CARBOXYL-TERMINAL HYDROLASE 19"/>
    <property type="match status" value="1"/>
</dbReference>
<organism evidence="13 14">
    <name type="scientific">Ranitomeya imitator</name>
    <name type="common">mimic poison frog</name>
    <dbReference type="NCBI Taxonomy" id="111125"/>
    <lineage>
        <taxon>Eukaryota</taxon>
        <taxon>Metazoa</taxon>
        <taxon>Chordata</taxon>
        <taxon>Craniata</taxon>
        <taxon>Vertebrata</taxon>
        <taxon>Euteleostomi</taxon>
        <taxon>Amphibia</taxon>
        <taxon>Batrachia</taxon>
        <taxon>Anura</taxon>
        <taxon>Neobatrachia</taxon>
        <taxon>Hyloidea</taxon>
        <taxon>Dendrobatidae</taxon>
        <taxon>Dendrobatinae</taxon>
        <taxon>Ranitomeya</taxon>
    </lineage>
</organism>
<dbReference type="PROSITE" id="PS00973">
    <property type="entry name" value="USP_2"/>
    <property type="match status" value="1"/>
</dbReference>
<evidence type="ECO:0000256" key="9">
    <source>
        <dbReference type="SAM" id="MobiDB-lite"/>
    </source>
</evidence>
<dbReference type="InterPro" id="IPR018200">
    <property type="entry name" value="USP_CS"/>
</dbReference>
<feature type="compositionally biased region" description="Polar residues" evidence="9">
    <location>
        <begin position="1233"/>
        <end position="1246"/>
    </location>
</feature>
<dbReference type="PROSITE" id="PS50235">
    <property type="entry name" value="USP_3"/>
    <property type="match status" value="1"/>
</dbReference>
<feature type="region of interest" description="Disordered" evidence="9">
    <location>
        <begin position="1"/>
        <end position="24"/>
    </location>
</feature>
<feature type="region of interest" description="Disordered" evidence="9">
    <location>
        <begin position="533"/>
        <end position="558"/>
    </location>
</feature>
<protein>
    <recommendedName>
        <fullName evidence="2">ubiquitinyl hydrolase 1</fullName>
        <ecNumber evidence="2">3.4.19.12</ecNumber>
    </recommendedName>
</protein>
<feature type="compositionally biased region" description="Basic and acidic residues" evidence="9">
    <location>
        <begin position="1520"/>
        <end position="1533"/>
    </location>
</feature>
<feature type="region of interest" description="Disordered" evidence="9">
    <location>
        <begin position="298"/>
        <end position="456"/>
    </location>
</feature>
<dbReference type="SUPFAM" id="SSF54001">
    <property type="entry name" value="Cysteine proteinases"/>
    <property type="match status" value="1"/>
</dbReference>
<feature type="domain" description="CS" evidence="12">
    <location>
        <begin position="212"/>
        <end position="302"/>
    </location>
</feature>
<feature type="compositionally biased region" description="Basic and acidic residues" evidence="9">
    <location>
        <begin position="534"/>
        <end position="555"/>
    </location>
</feature>
<dbReference type="PROSITE" id="PS01360">
    <property type="entry name" value="ZF_MYND_1"/>
    <property type="match status" value="1"/>
</dbReference>
<dbReference type="SUPFAM" id="SSF144232">
    <property type="entry name" value="HIT/MYND zinc finger-like"/>
    <property type="match status" value="1"/>
</dbReference>
<feature type="region of interest" description="Disordered" evidence="9">
    <location>
        <begin position="1157"/>
        <end position="1267"/>
    </location>
</feature>
<feature type="region of interest" description="Disordered" evidence="9">
    <location>
        <begin position="678"/>
        <end position="746"/>
    </location>
</feature>
<dbReference type="PROSITE" id="PS50865">
    <property type="entry name" value="ZF_MYND_2"/>
    <property type="match status" value="1"/>
</dbReference>
<evidence type="ECO:0000256" key="4">
    <source>
        <dbReference type="ARBA" id="ARBA00022723"/>
    </source>
</evidence>
<evidence type="ECO:0000256" key="6">
    <source>
        <dbReference type="ARBA" id="ARBA00022801"/>
    </source>
</evidence>
<dbReference type="PROSITE" id="PS51203">
    <property type="entry name" value="CS"/>
    <property type="match status" value="2"/>
</dbReference>
<dbReference type="Pfam" id="PF01753">
    <property type="entry name" value="zf-MYND"/>
    <property type="match status" value="1"/>
</dbReference>
<dbReference type="InterPro" id="IPR002893">
    <property type="entry name" value="Znf_MYND"/>
</dbReference>
<feature type="compositionally biased region" description="Basic and acidic residues" evidence="9">
    <location>
        <begin position="703"/>
        <end position="737"/>
    </location>
</feature>
<keyword evidence="5 8" id="KW-0863">Zinc-finger</keyword>
<feature type="compositionally biased region" description="Basic and acidic residues" evidence="9">
    <location>
        <begin position="444"/>
        <end position="456"/>
    </location>
</feature>
<keyword evidence="6" id="KW-0378">Hydrolase</keyword>
<evidence type="ECO:0000256" key="8">
    <source>
        <dbReference type="PROSITE-ProRule" id="PRU00134"/>
    </source>
</evidence>
<evidence type="ECO:0000256" key="5">
    <source>
        <dbReference type="ARBA" id="ARBA00022771"/>
    </source>
</evidence>
<feature type="compositionally biased region" description="Basic and acidic residues" evidence="9">
    <location>
        <begin position="345"/>
        <end position="360"/>
    </location>
</feature>
<dbReference type="InterPro" id="IPR008978">
    <property type="entry name" value="HSP20-like_chaperone"/>
</dbReference>
<feature type="domain" description="USP" evidence="10">
    <location>
        <begin position="779"/>
        <end position="1515"/>
    </location>
</feature>
<evidence type="ECO:0000313" key="13">
    <source>
        <dbReference type="EMBL" id="CAJ0962374.1"/>
    </source>
</evidence>
<dbReference type="Gene3D" id="3.90.70.10">
    <property type="entry name" value="Cysteine proteinases"/>
    <property type="match status" value="2"/>
</dbReference>
<comment type="catalytic activity">
    <reaction evidence="1">
        <text>Thiol-dependent hydrolysis of ester, thioester, amide, peptide and isopeptide bonds formed by the C-terminal Gly of ubiquitin (a 76-residue protein attached to proteins as an intracellular targeting signal).</text>
        <dbReference type="EC" id="3.4.19.12"/>
    </reaction>
</comment>
<dbReference type="EMBL" id="CAUEEQ010054692">
    <property type="protein sequence ID" value="CAJ0962374.1"/>
    <property type="molecule type" value="Genomic_DNA"/>
</dbReference>
<evidence type="ECO:0000259" key="12">
    <source>
        <dbReference type="PROSITE" id="PS51203"/>
    </source>
</evidence>
<dbReference type="InterPro" id="IPR001394">
    <property type="entry name" value="Peptidase_C19_UCH"/>
</dbReference>
<dbReference type="CDD" id="cd06466">
    <property type="entry name" value="p23_CS_SGT1_like"/>
    <property type="match status" value="1"/>
</dbReference>
<evidence type="ECO:0000259" key="11">
    <source>
        <dbReference type="PROSITE" id="PS50865"/>
    </source>
</evidence>
<dbReference type="InterPro" id="IPR007052">
    <property type="entry name" value="CS_dom"/>
</dbReference>
<dbReference type="CDD" id="cd02674">
    <property type="entry name" value="Peptidase_C19R"/>
    <property type="match status" value="1"/>
</dbReference>
<evidence type="ECO:0000256" key="7">
    <source>
        <dbReference type="ARBA" id="ARBA00022833"/>
    </source>
</evidence>
<reference evidence="13" key="1">
    <citation type="submission" date="2023-07" db="EMBL/GenBank/DDBJ databases">
        <authorList>
            <person name="Stuckert A."/>
        </authorList>
    </citation>
    <scope>NUCLEOTIDE SEQUENCE</scope>
</reference>
<evidence type="ECO:0000256" key="3">
    <source>
        <dbReference type="ARBA" id="ARBA00022670"/>
    </source>
</evidence>
<dbReference type="CDD" id="cd06463">
    <property type="entry name" value="p23_like"/>
    <property type="match status" value="1"/>
</dbReference>
<feature type="region of interest" description="Disordered" evidence="9">
    <location>
        <begin position="1520"/>
        <end position="1540"/>
    </location>
</feature>
<keyword evidence="14" id="KW-1185">Reference proteome</keyword>
<dbReference type="EC" id="3.4.19.12" evidence="2"/>
<dbReference type="Gene3D" id="6.10.140.2220">
    <property type="match status" value="1"/>
</dbReference>
<comment type="caution">
    <text evidence="13">The sequence shown here is derived from an EMBL/GenBank/DDBJ whole genome shotgun (WGS) entry which is preliminary data.</text>
</comment>
<dbReference type="InterPro" id="IPR050185">
    <property type="entry name" value="Ub_carboxyl-term_hydrolase"/>
</dbReference>
<feature type="compositionally biased region" description="Basic and acidic residues" evidence="9">
    <location>
        <begin position="181"/>
        <end position="213"/>
    </location>
</feature>
<gene>
    <name evidence="13" type="ORF">RIMI_LOCUS18160621</name>
</gene>
<name>A0ABN9M9D4_9NEOB</name>
<evidence type="ECO:0000256" key="1">
    <source>
        <dbReference type="ARBA" id="ARBA00000707"/>
    </source>
</evidence>
<dbReference type="Pfam" id="PF16602">
    <property type="entry name" value="USP19_linker"/>
    <property type="match status" value="1"/>
</dbReference>
<keyword evidence="3" id="KW-0645">Protease</keyword>
<sequence>MVPQRAAQGQRRRRPSASPGEASCGLTASQLRGLEEAEVPSCSNVTNFCAKNICIPGPVHKWTTGPVDDRSVDTGPVDDRSCGRQVLWTTDRSCGRHDTCANPRSMHKSSAQKAVAQLEGSAIKLLTDLLSWRVAKIAGPGRKRRTPDRDSVTDPGGPSVSTKRQKMSHPAEGTGQRRATRGTEDVINKKKQKDRVNQESKEGKMVSSTEPRKDMMIDWKQNSGEVIVKLNPGPGAVNVDELKSEFTDTDCVIHFPEGNRWNCNFHEEIEGSCSKIQYKEKGNVLQLILQKKIPMNKWPSLQKKKKDMMKEPAKPLAAKENGKTKSPLKLPAPDSNQSQPVGNLEIKRIKPDLRNVKRAQEAAAAEPRARSPLTRKSAPSPGTQVKKVSAHKLSPTVSARDVSPRSQKNANSEDSHKSPSGKEQNKCTDGIQAKDCPLTPKPARPKEGPQDVREEKVVIADAEKTPLPEAEHQPAAPAVQSMCCSVRVPGPQGDASLDRLMLSEKLSQLPPERSAGCQEELSVLLDDSEAIAESSRKEVAHEEATAGKPDNRLDDTSEDAEPYMNLTFVKNDHYEKGNDVVVVHVYVKEVCQPTSRVLFREQDFTLIFQTRDLNFLRLHPGCGPDTVFRWQVKLRNLIEPDLCRYSFTGIRIGITLQKKQCQRWGGLEAPAAQGAVGGAKVAMPASPAPLDKAQPGSNQHSLSSKEEPRAVEKEKPRVEDANLDKVSSRAAADHVPVKPEPLMTSPKPTCMVPPMTHSAMSSDSAQEEEEKRVCLPGFTGLVNLGNTCFMNSVIQSLSNTRELRDYFQDHSFESEINCNNPLGTGGRLAVSFAVLLRALWKGTHHAFQPSKLKAIVASKASQFTGYAQHDAQEFMAFLLDGLHEDLNRIQNKPYTETVDSDGRPDEEVADEAWLRHKMRNDSFVVDLFQGQYKSKLVCPVCAKVSITFDPFLYLPVPLPQKQKVLTVFYFAKEPHKKPIKFLVSIGKENSSAADVLESISQSVRVKTENLRLAEVVKNRLNRMFNPSCSVDLVSPTDQLFCFEVLSPELAKEHVIVLQVQQRPQVPSIPVTKCSACQKKQLSEEEKLKRCTRCYRAGYCNQVCQKTHWPEHKVSCRPENIGYPFLISVPESRLTYSRLAQLLEGYARYSVNVFQPPFLPGRTSPEQPPQPLSPEKPDAPSQPGCTSAEEASEDTRDPHSAQSGLLGPSPCPSLQPEIGDSKVQGKTCADRHSSVGTASGFSEQSPDTLKELDSGGEKETSYEKSVKPEAAVAGYQQSVESSSSHAALFYIILIDSSGREVKLEDKGDAVLDLSSEDCSLALVWKNNERMKEFVLVESKELEYEDDPGSASEASRVGLFTLEQCLNLFTKPEVLAPEEAWYCPKCNQHREASKQLMLWRLPNILIIQLKRFSFRTFIWRDKINDLVDFPVRGLDLTTFCIGQKEDHQRPIYDLYAVINHYGGMIGGHYTAYARLPNEKNSQRSDVGWRLFDDSTVTTVDESQVVTRYAYVLFYRRRNSPVERPVRGHPADHRAETGASAEGAAGQASLIWQALEAEEEELHHEDLRRRHHRHHHHHHRATPTTHEPAHLQLLDYPDEARIRYLVLGTMAAIGVNQMAYGPNLTAEDTAQVAAAAVSDLFPHPSDPAPSYSNMEDVD</sequence>
<feature type="region of interest" description="Disordered" evidence="9">
    <location>
        <begin position="139"/>
        <end position="213"/>
    </location>
</feature>
<dbReference type="Gene3D" id="2.60.40.790">
    <property type="match status" value="2"/>
</dbReference>
<feature type="domain" description="CS" evidence="12">
    <location>
        <begin position="566"/>
        <end position="668"/>
    </location>
</feature>
<dbReference type="Pfam" id="PF04969">
    <property type="entry name" value="CS"/>
    <property type="match status" value="1"/>
</dbReference>
<keyword evidence="4" id="KW-0479">Metal-binding</keyword>
<dbReference type="PANTHER" id="PTHR21646">
    <property type="entry name" value="UBIQUITIN CARBOXYL-TERMINAL HYDROLASE"/>
    <property type="match status" value="1"/>
</dbReference>
<feature type="domain" description="MYND-type" evidence="11">
    <location>
        <begin position="1073"/>
        <end position="1115"/>
    </location>
</feature>
<keyword evidence="7" id="KW-0862">Zinc</keyword>
<proteinExistence type="predicted"/>
<dbReference type="Pfam" id="PF00443">
    <property type="entry name" value="UCH"/>
    <property type="match status" value="1"/>
</dbReference>
<feature type="compositionally biased region" description="Basic and acidic residues" evidence="9">
    <location>
        <begin position="1247"/>
        <end position="1266"/>
    </location>
</feature>
<dbReference type="PROSITE" id="PS00972">
    <property type="entry name" value="USP_1"/>
    <property type="match status" value="1"/>
</dbReference>
<accession>A0ABN9M9D4</accession>
<dbReference type="Proteomes" id="UP001176940">
    <property type="component" value="Unassembled WGS sequence"/>
</dbReference>